<dbReference type="Proteomes" id="UP001732780">
    <property type="component" value="Chromosome 13"/>
</dbReference>
<protein>
    <submittedName>
        <fullName evidence="2">Forkhead-associated domain-containing protein 1 isoform X3</fullName>
    </submittedName>
</protein>
<organism evidence="1 2">
    <name type="scientific">Camelus bactrianus</name>
    <name type="common">Bactrian camel</name>
    <dbReference type="NCBI Taxonomy" id="9837"/>
    <lineage>
        <taxon>Eukaryota</taxon>
        <taxon>Metazoa</taxon>
        <taxon>Chordata</taxon>
        <taxon>Craniata</taxon>
        <taxon>Vertebrata</taxon>
        <taxon>Euteleostomi</taxon>
        <taxon>Mammalia</taxon>
        <taxon>Eutheria</taxon>
        <taxon>Laurasiatheria</taxon>
        <taxon>Artiodactyla</taxon>
        <taxon>Tylopoda</taxon>
        <taxon>Camelidae</taxon>
        <taxon>Camelus</taxon>
    </lineage>
</organism>
<gene>
    <name evidence="2" type="primary">FHAD1</name>
</gene>
<evidence type="ECO:0000313" key="1">
    <source>
        <dbReference type="Proteomes" id="UP001732780"/>
    </source>
</evidence>
<keyword evidence="1" id="KW-1185">Reference proteome</keyword>
<accession>A0AC58RG04</accession>
<proteinExistence type="predicted"/>
<reference evidence="2" key="1">
    <citation type="submission" date="2025-08" db="UniProtKB">
        <authorList>
            <consortium name="RefSeq"/>
        </authorList>
    </citation>
    <scope>IDENTIFICATION</scope>
    <source>
        <tissue evidence="2">Blood</tissue>
    </source>
</reference>
<evidence type="ECO:0000313" key="2">
    <source>
        <dbReference type="RefSeq" id="XP_074233468.1"/>
    </source>
</evidence>
<name>A0AC58RG04_CAMBA</name>
<sequence>MKAYLKSAEGFFVLNKSTTIGKHEDSDLVLESADIDNHHALIEYNEAEGSFVLQDFNSRSGTFVNECHIQNVAVKLLPGDVLRFGSGGLTYELVIENPSSVSFHPGIRPAPVQRSWSQGFPRPTMVPPAPHKRPVSACGKMFSFMMDNTHRVPIIKQVWTNDVELSEQPVAQDIPGAGPSREIFVDQDLAQQDKDEIILLLGKEVSRLSDFELESKYKDAVIANLQNEVANLSQKLSETATSRQSERVIPPKFQVLDEDDDAKQREIQSLKSQISALQQGYSQVLCQTLSERNSEITSLKNEGESLRRDNAVTSGMVSSLQKDVLVKEEQVQQLKQEVDQLKSENKEKEHQLEALSSRCSVLKEELKKEDTRKEQRETQEKELKLYKSQIHDMEKEMRKLREELKRSSAEQSLTSKTLREKSKVEEKLQEDSRRKLLQLQEMGNRENLIKVNLERAVGQLEHFRSQVIKATYGRVKPFQDKPVSDQQLIEKITQVTEDNINFQQKKWSLQKETQLSNSQQGEIAESIEKLKTCLASCQACMKTSCCSDDLKKEVDLLQHLQVSPPVSGLQKVALDTLRLSLSWLEETERLLRDVGIQLSGSDKGLSLYLKYLLDHYKKITSRTQELQIRISSSQESQQSLLQEKLREHLAEKERLNEERLQQEEKLRARVKWLTEEKAALEESITQEKRRAKEALEEEQAKVQELENRITHQKKALEESISQEKNRVKEALEEEQTKVQELENRLTRQKEITESSIAYEKHKAKEAIEKEKKKVQDLENRITKQKEEIDLKVQKEDMLNYKLNDALAMVEKTQKTKAAETIKVETLTVKLNETLAELETAKTKVIMMEERMQLQQHTVRALQEEQESQKHSFEKEIMEYKEQIKQHSQTIVSLEERLQKVTEHHKKIEGEIATLKDNDPAQEGEAHPSPAAAPPVESRAKDTVCDRLIEDLLTAQKEILSQQEIIMKLRKNLNEAHSRMSDLRGELNEKQKVELEQNVALVQQQSSELNVLKEKMAQVTSLVEKKDKELEVLKQALRASQEKHKPQLHKEKDQKPRNTTQMCDISVQIEPIHTDIFLSSQEEQSFSDLGAKCKGSRHEEVIQRQKKALSELRARIKELEKASSSSHKDHTNEPFLDVKTLRLDKNVQKILDIQPDSPGVSRIEIRAPQNGLSSPGPILATEKLGKMDMAEALDLSEKLYMDMSTTLGSLMNIKDMSGHVSMKYLSPKERERVNQLRQRDLDLVFDKITQLKNRLERKEELLRGYEKDIEQLRQSKVSVQMYQSQVAKLEDDIYKEAEEKALLKEALERMEHRLHQEKRVNRAIRQQKERLADLEQRNGKEPAPCNCSFKEKERQRRMFIETVKNKMQNSNFQVGARKATPKMDQEREMLKRETSSKSSQSLLFSKPGGRN</sequence>
<dbReference type="RefSeq" id="XP_074233468.1">
    <property type="nucleotide sequence ID" value="XM_074377367.1"/>
</dbReference>